<dbReference type="PANTHER" id="PTHR35370:SF1">
    <property type="entry name" value="TYPE VI SECRETION SYSTEM COMPONENT TSSF1"/>
    <property type="match status" value="1"/>
</dbReference>
<accession>A0A2V3UHX7</accession>
<gene>
    <name evidence="1" type="ORF">C7450_101661</name>
</gene>
<dbReference type="RefSeq" id="WP_110372921.1">
    <property type="nucleotide sequence ID" value="NZ_JAHBRY010000001.1"/>
</dbReference>
<protein>
    <submittedName>
        <fullName evidence="1">Type VI secretion system protein ImpG</fullName>
    </submittedName>
</protein>
<organism evidence="1 2">
    <name type="scientific">Chelatococcus asaccharovorans</name>
    <dbReference type="NCBI Taxonomy" id="28210"/>
    <lineage>
        <taxon>Bacteria</taxon>
        <taxon>Pseudomonadati</taxon>
        <taxon>Pseudomonadota</taxon>
        <taxon>Alphaproteobacteria</taxon>
        <taxon>Hyphomicrobiales</taxon>
        <taxon>Chelatococcaceae</taxon>
        <taxon>Chelatococcus</taxon>
    </lineage>
</organism>
<dbReference type="Proteomes" id="UP000248021">
    <property type="component" value="Unassembled WGS sequence"/>
</dbReference>
<dbReference type="InterPro" id="IPR010272">
    <property type="entry name" value="T6SS_TssF"/>
</dbReference>
<dbReference type="PIRSF" id="PIRSF028304">
    <property type="entry name" value="UCP028304"/>
    <property type="match status" value="1"/>
</dbReference>
<keyword evidence="2" id="KW-1185">Reference proteome</keyword>
<dbReference type="NCBIfam" id="TIGR03359">
    <property type="entry name" value="VI_chp_6"/>
    <property type="match status" value="1"/>
</dbReference>
<comment type="caution">
    <text evidence="1">The sequence shown here is derived from an EMBL/GenBank/DDBJ whole genome shotgun (WGS) entry which is preliminary data.</text>
</comment>
<dbReference type="Pfam" id="PF05947">
    <property type="entry name" value="T6SS_TssF"/>
    <property type="match status" value="1"/>
</dbReference>
<dbReference type="EMBL" id="QJJK01000001">
    <property type="protein sequence ID" value="PXW64901.1"/>
    <property type="molecule type" value="Genomic_DNA"/>
</dbReference>
<evidence type="ECO:0000313" key="2">
    <source>
        <dbReference type="Proteomes" id="UP000248021"/>
    </source>
</evidence>
<evidence type="ECO:0000313" key="1">
    <source>
        <dbReference type="EMBL" id="PXW64901.1"/>
    </source>
</evidence>
<dbReference type="AlphaFoldDB" id="A0A2V3UHX7"/>
<name>A0A2V3UHX7_9HYPH</name>
<dbReference type="PANTHER" id="PTHR35370">
    <property type="entry name" value="CYTOPLASMIC PROTEIN-RELATED-RELATED"/>
    <property type="match status" value="1"/>
</dbReference>
<sequence length="603" mass="64505">MTDDFLRAYNDELAHLRQAGRRFAAAHPDVAGRLHFSTEGVDDPFVGHLTEAFAFLTARLRQKLDDDLPELTDPFLEQLYPHLMAPVPSTAILQFTPRPDLTASYHLPAGAMVETEPVDGHRCRFRTVYPVALWPQTLVSAELGGGAPAAGAGAPVHGARGMLKLTFAPLANGAAPAPWPHRLRLYLRGAPLEARRVYALLGQDVTAVGFRPCGASPPAGERVHLGEADCLAPAGLAVDEGLLPYGGQSLLGYRLLGELFACPDKFMFLDIAFPPALAGQMPEPGKAGIEISIHLKQWPAALERQISTESFALGCTPVINLFPHSAEPLRIAHGMGEYRVEPDARRPEAFEMYRVDTVEVIRRDGSVAPCTPFFAAAAGRGPCWQARRRDNPLGDAGEMALILTDGEGGPLDLVGSTLAISGLCSNGDLPARLPFGGRRPVFTLAAEAPVEAVTCMTPPAPVLRRRDAAGSHRRLMSHLVLNHLSLAGGEEALTALKDILALHDLRGTAESRAAIDSLRGLTARPAVARPPGSHGALCRGIDLVATCDAGRLDSGEGFLLATVLERFFALYCGINAFTRLSLAREGGEIVKTWPARAGDRIIL</sequence>
<reference evidence="1 2" key="1">
    <citation type="submission" date="2018-05" db="EMBL/GenBank/DDBJ databases">
        <title>Genomic Encyclopedia of Type Strains, Phase IV (KMG-IV): sequencing the most valuable type-strain genomes for metagenomic binning, comparative biology and taxonomic classification.</title>
        <authorList>
            <person name="Goeker M."/>
        </authorList>
    </citation>
    <scope>NUCLEOTIDE SEQUENCE [LARGE SCALE GENOMIC DNA]</scope>
    <source>
        <strain evidence="1 2">DSM 6462</strain>
    </source>
</reference>
<proteinExistence type="predicted"/>
<dbReference type="OrthoDB" id="9763676at2"/>